<feature type="binding site" evidence="6 7">
    <location>
        <position position="76"/>
    </location>
    <ligand>
        <name>[4Fe-4S] cluster</name>
        <dbReference type="ChEBI" id="CHEBI:49883"/>
        <note>4Fe-4S-S-AdoMet</note>
    </ligand>
</feature>
<comment type="function">
    <text evidence="6">Radical SAM enzyme that catalyzes the addition of the adenosyl radical to the double bond of 3-[(1-carboxyvinyl)oxy]benzoate, leading to aminodeoxyfutalosine (AFL), a key intermediate in the formation of menaquinone (MK, vitamin K2) from chorismate.</text>
</comment>
<dbReference type="RefSeq" id="WP_147188328.1">
    <property type="nucleotide sequence ID" value="NZ_CP042435.1"/>
</dbReference>
<dbReference type="PANTHER" id="PTHR43076:SF7">
    <property type="entry name" value="AMINODEOXYFUTALOSINE SYNTHASE"/>
    <property type="match status" value="1"/>
</dbReference>
<proteinExistence type="inferred from homology"/>
<dbReference type="Gene3D" id="3.20.20.70">
    <property type="entry name" value="Aldolase class I"/>
    <property type="match status" value="1"/>
</dbReference>
<dbReference type="CDD" id="cd01335">
    <property type="entry name" value="Radical_SAM"/>
    <property type="match status" value="1"/>
</dbReference>
<evidence type="ECO:0000256" key="2">
    <source>
        <dbReference type="ARBA" id="ARBA00022691"/>
    </source>
</evidence>
<dbReference type="InterPro" id="IPR058240">
    <property type="entry name" value="rSAM_sf"/>
</dbReference>
<dbReference type="InterPro" id="IPR045567">
    <property type="entry name" value="CofH/MnqC-like_C"/>
</dbReference>
<comment type="catalytic activity">
    <reaction evidence="6">
        <text>3-[(1-carboxyvinyl)-oxy]benzoate + S-adenosyl-L-methionine + H2O = 6-amino-6-deoxyfutalosine + hydrogencarbonate + L-methionine + H(+)</text>
        <dbReference type="Rhea" id="RHEA:33075"/>
        <dbReference type="ChEBI" id="CHEBI:15377"/>
        <dbReference type="ChEBI" id="CHEBI:15378"/>
        <dbReference type="ChEBI" id="CHEBI:17544"/>
        <dbReference type="ChEBI" id="CHEBI:57844"/>
        <dbReference type="ChEBI" id="CHEBI:59789"/>
        <dbReference type="ChEBI" id="CHEBI:64286"/>
        <dbReference type="ChEBI" id="CHEBI:76981"/>
        <dbReference type="EC" id="2.5.1.120"/>
    </reaction>
</comment>
<dbReference type="GO" id="GO:0102573">
    <property type="term" value="F:aminodeoxyfutalosine synthase activity"/>
    <property type="evidence" value="ECO:0007669"/>
    <property type="project" value="UniProtKB-EC"/>
</dbReference>
<dbReference type="SFLD" id="SFLDG01064">
    <property type="entry name" value="F420__menaquinone_cofactor_bio"/>
    <property type="match status" value="1"/>
</dbReference>
<keyword evidence="3 6" id="KW-0479">Metal-binding</keyword>
<dbReference type="GO" id="GO:0005506">
    <property type="term" value="F:iron ion binding"/>
    <property type="evidence" value="ECO:0007669"/>
    <property type="project" value="UniProtKB-UniRule"/>
</dbReference>
<keyword evidence="5 6" id="KW-0411">Iron-sulfur</keyword>
<dbReference type="PROSITE" id="PS51918">
    <property type="entry name" value="RADICAL_SAM"/>
    <property type="match status" value="1"/>
</dbReference>
<keyword evidence="2 6" id="KW-0949">S-adenosyl-L-methionine</keyword>
<dbReference type="Pfam" id="PF19288">
    <property type="entry name" value="CofH_C"/>
    <property type="match status" value="1"/>
</dbReference>
<evidence type="ECO:0000256" key="3">
    <source>
        <dbReference type="ARBA" id="ARBA00022723"/>
    </source>
</evidence>
<feature type="binding site" evidence="8">
    <location>
        <position position="82"/>
    </location>
    <ligand>
        <name>S-adenosyl-L-methionine</name>
        <dbReference type="ChEBI" id="CHEBI:59789"/>
    </ligand>
</feature>
<comment type="similarity">
    <text evidence="6">Belongs to the radical SAM superfamily. MqnE family.</text>
</comment>
<dbReference type="NCBIfam" id="TIGR00423">
    <property type="entry name" value="CofH family radical SAM protein"/>
    <property type="match status" value="1"/>
</dbReference>
<dbReference type="PANTHER" id="PTHR43076">
    <property type="entry name" value="FO SYNTHASE (COFH)"/>
    <property type="match status" value="1"/>
</dbReference>
<evidence type="ECO:0000313" key="11">
    <source>
        <dbReference type="Proteomes" id="UP000321533"/>
    </source>
</evidence>
<dbReference type="UniPathway" id="UPA00079"/>
<dbReference type="EMBL" id="CP042435">
    <property type="protein sequence ID" value="QEC66528.1"/>
    <property type="molecule type" value="Genomic_DNA"/>
</dbReference>
<evidence type="ECO:0000256" key="8">
    <source>
        <dbReference type="PIRSR" id="PIRSR004762-2"/>
    </source>
</evidence>
<dbReference type="OrthoDB" id="9802027at2"/>
<dbReference type="Proteomes" id="UP000321533">
    <property type="component" value="Chromosome"/>
</dbReference>
<feature type="binding site" evidence="6 7">
    <location>
        <position position="80"/>
    </location>
    <ligand>
        <name>[4Fe-4S] cluster</name>
        <dbReference type="ChEBI" id="CHEBI:49883"/>
        <note>4Fe-4S-S-AdoMet</note>
    </ligand>
</feature>
<dbReference type="GO" id="GO:0051539">
    <property type="term" value="F:4 iron, 4 sulfur cluster binding"/>
    <property type="evidence" value="ECO:0007669"/>
    <property type="project" value="UniProtKB-KW"/>
</dbReference>
<dbReference type="AlphaFoldDB" id="A0A5B8V826"/>
<evidence type="ECO:0000256" key="5">
    <source>
        <dbReference type="ARBA" id="ARBA00023014"/>
    </source>
</evidence>
<dbReference type="SFLD" id="SFLDG01389">
    <property type="entry name" value="menaquinone_synthsis_involved"/>
    <property type="match status" value="1"/>
</dbReference>
<dbReference type="SFLD" id="SFLDF00343">
    <property type="entry name" value="aminofutalosine_synthase_(mqnE"/>
    <property type="match status" value="1"/>
</dbReference>
<dbReference type="EC" id="2.5.1.120" evidence="6"/>
<feature type="binding site" evidence="6 7">
    <location>
        <position position="83"/>
    </location>
    <ligand>
        <name>[4Fe-4S] cluster</name>
        <dbReference type="ChEBI" id="CHEBI:49883"/>
        <note>4Fe-4S-S-AdoMet</note>
    </ligand>
</feature>
<dbReference type="InterPro" id="IPR013785">
    <property type="entry name" value="Aldolase_TIM"/>
</dbReference>
<accession>A0A5B8V826</accession>
<evidence type="ECO:0000256" key="6">
    <source>
        <dbReference type="HAMAP-Rule" id="MF_00993"/>
    </source>
</evidence>
<keyword evidence="11" id="KW-1185">Reference proteome</keyword>
<evidence type="ECO:0000256" key="7">
    <source>
        <dbReference type="PIRSR" id="PIRSR004762-1"/>
    </source>
</evidence>
<dbReference type="KEGG" id="pgin:FRZ67_04170"/>
<dbReference type="HAMAP" id="MF_00993">
    <property type="entry name" value="MqnE"/>
    <property type="match status" value="1"/>
</dbReference>
<dbReference type="InterPro" id="IPR020050">
    <property type="entry name" value="FO_synthase_su2"/>
</dbReference>
<dbReference type="SUPFAM" id="SSF102114">
    <property type="entry name" value="Radical SAM enzymes"/>
    <property type="match status" value="1"/>
</dbReference>
<dbReference type="NCBIfam" id="TIGR03700">
    <property type="entry name" value="mena_SCO4494"/>
    <property type="match status" value="1"/>
</dbReference>
<evidence type="ECO:0000256" key="4">
    <source>
        <dbReference type="ARBA" id="ARBA00023004"/>
    </source>
</evidence>
<keyword evidence="6" id="KW-0808">Transferase</keyword>
<dbReference type="InterPro" id="IPR007197">
    <property type="entry name" value="rSAM"/>
</dbReference>
<evidence type="ECO:0000313" key="10">
    <source>
        <dbReference type="EMBL" id="QEC66528.1"/>
    </source>
</evidence>
<reference evidence="10 11" key="1">
    <citation type="journal article" date="2016" name="Int. J. Syst. Evol. Microbiol.">
        <title>Panacibacter ginsenosidivorans gen. nov., sp. nov., with ginsenoside converting activity isolated from soil of a ginseng field.</title>
        <authorList>
            <person name="Siddiqi M.Z."/>
            <person name="Muhammad Shafi S."/>
            <person name="Choi K.D."/>
            <person name="Im W.T."/>
        </authorList>
    </citation>
    <scope>NUCLEOTIDE SEQUENCE [LARGE SCALE GENOMIC DNA]</scope>
    <source>
        <strain evidence="10 11">Gsoil1550</strain>
    </source>
</reference>
<dbReference type="Pfam" id="PF04055">
    <property type="entry name" value="Radical_SAM"/>
    <property type="match status" value="1"/>
</dbReference>
<dbReference type="GO" id="GO:0044689">
    <property type="term" value="F:7,8-didemethyl-8-hydroxy-5-deazariboflavin synthase activity"/>
    <property type="evidence" value="ECO:0007669"/>
    <property type="project" value="TreeGrafter"/>
</dbReference>
<keyword evidence="6" id="KW-0474">Menaquinone biosynthesis</keyword>
<keyword evidence="1 6" id="KW-0004">4Fe-4S</keyword>
<keyword evidence="4 6" id="KW-0408">Iron</keyword>
<dbReference type="SFLD" id="SFLDS00029">
    <property type="entry name" value="Radical_SAM"/>
    <property type="match status" value="1"/>
</dbReference>
<comment type="pathway">
    <text evidence="6">Quinol/quinone metabolism; menaquinone biosynthesis.</text>
</comment>
<evidence type="ECO:0000259" key="9">
    <source>
        <dbReference type="PROSITE" id="PS51918"/>
    </source>
</evidence>
<sequence length="388" mass="44725">MINVQQIVNATTDSDLKRIGEKIIARERINFDEGVMLFEKGSLSYLGALANWVREQMHGSKTYFNRNFHIEPTNVCVFSCAFCAYSRLYAHREEGWELSIEQMLDKVKKYDGKPITEVHIVGGVHPKMNLDFFAELLQKIKAHRPDLHVKAFTAVEFDYMFRKAKLTVEEGMKKLKAAGLDSLPGGGAEIFHPEIRQQICADKVDADGWLLIHKTAHQLGMHSNATLLYGHIEKYWHRIDHMERLRNLQDETHGFNTFIPLKFRNKDNDMSHVPETSVVEDMKMYAVSRLYMDNFPHLKAYWPMLGRQNSQLTLSFGVNDLDGTIDDSTKIYSMAGSEEQSPTLSTAQLVSLIKQVRREPVERDTLYNEIKNYKDTDIAEMEVNPLYN</sequence>
<organism evidence="10 11">
    <name type="scientific">Panacibacter ginsenosidivorans</name>
    <dbReference type="NCBI Taxonomy" id="1813871"/>
    <lineage>
        <taxon>Bacteria</taxon>
        <taxon>Pseudomonadati</taxon>
        <taxon>Bacteroidota</taxon>
        <taxon>Chitinophagia</taxon>
        <taxon>Chitinophagales</taxon>
        <taxon>Chitinophagaceae</taxon>
        <taxon>Panacibacter</taxon>
    </lineage>
</organism>
<gene>
    <name evidence="6 10" type="primary">mqnE</name>
    <name evidence="10" type="ORF">FRZ67_04170</name>
</gene>
<dbReference type="InterPro" id="IPR034405">
    <property type="entry name" value="F420"/>
</dbReference>
<dbReference type="PIRSF" id="PIRSF004762">
    <property type="entry name" value="CHP00423"/>
    <property type="match status" value="1"/>
</dbReference>
<protein>
    <recommendedName>
        <fullName evidence="6">Aminodeoxyfutalosine synthase</fullName>
        <shortName evidence="6">AFL synthase</shortName>
        <shortName evidence="6">Aminofutalosine synthase</shortName>
        <ecNumber evidence="6">2.5.1.120</ecNumber>
    </recommendedName>
    <alternativeName>
        <fullName evidence="6">Menaquinone biosynthetic enzyme MqnE</fullName>
    </alternativeName>
</protein>
<feature type="binding site" evidence="8">
    <location>
        <position position="189"/>
    </location>
    <ligand>
        <name>S-adenosyl-L-methionine</name>
        <dbReference type="ChEBI" id="CHEBI:59789"/>
    </ligand>
</feature>
<dbReference type="InterPro" id="IPR022432">
    <property type="entry name" value="MqnE"/>
</dbReference>
<name>A0A5B8V826_9BACT</name>
<comment type="cofactor">
    <cofactor evidence="6 7">
        <name>[4Fe-4S] cluster</name>
        <dbReference type="ChEBI" id="CHEBI:49883"/>
    </cofactor>
    <text evidence="6 7">Binds 1 [4Fe-4S] cluster. The cluster is coordinated with 3 cysteines and an exchangeable S-adenosyl-L-methionine.</text>
</comment>
<feature type="domain" description="Radical SAM core" evidence="9">
    <location>
        <begin position="62"/>
        <end position="296"/>
    </location>
</feature>
<evidence type="ECO:0000256" key="1">
    <source>
        <dbReference type="ARBA" id="ARBA00022485"/>
    </source>
</evidence>
<dbReference type="GO" id="GO:0009234">
    <property type="term" value="P:menaquinone biosynthetic process"/>
    <property type="evidence" value="ECO:0007669"/>
    <property type="project" value="UniProtKB-UniRule"/>
</dbReference>